<dbReference type="KEGG" id="bdw:94337038"/>
<accession>A0AAD9PJT2</accession>
<protein>
    <submittedName>
        <fullName evidence="2">Uncharacterized protein</fullName>
    </submittedName>
</protein>
<evidence type="ECO:0000256" key="1">
    <source>
        <dbReference type="SAM" id="MobiDB-lite"/>
    </source>
</evidence>
<dbReference type="EMBL" id="JALLKP010000003">
    <property type="protein sequence ID" value="KAK2196141.1"/>
    <property type="molecule type" value="Genomic_DNA"/>
</dbReference>
<keyword evidence="3" id="KW-1185">Reference proteome</keyword>
<reference evidence="2" key="1">
    <citation type="journal article" date="2023" name="Nat. Microbiol.">
        <title>Babesia duncani multi-omics identifies virulence factors and drug targets.</title>
        <authorList>
            <person name="Singh P."/>
            <person name="Lonardi S."/>
            <person name="Liang Q."/>
            <person name="Vydyam P."/>
            <person name="Khabirova E."/>
            <person name="Fang T."/>
            <person name="Gihaz S."/>
            <person name="Thekkiniath J."/>
            <person name="Munshi M."/>
            <person name="Abel S."/>
            <person name="Ciampossin L."/>
            <person name="Batugedara G."/>
            <person name="Gupta M."/>
            <person name="Lu X.M."/>
            <person name="Lenz T."/>
            <person name="Chakravarty S."/>
            <person name="Cornillot E."/>
            <person name="Hu Y."/>
            <person name="Ma W."/>
            <person name="Gonzalez L.M."/>
            <person name="Sanchez S."/>
            <person name="Estrada K."/>
            <person name="Sanchez-Flores A."/>
            <person name="Montero E."/>
            <person name="Harb O.S."/>
            <person name="Le Roch K.G."/>
            <person name="Mamoun C.B."/>
        </authorList>
    </citation>
    <scope>NUCLEOTIDE SEQUENCE</scope>
    <source>
        <strain evidence="2">WA1</strain>
    </source>
</reference>
<sequence>MLSDLIEGIVQAAEADNDTKSSFIRFYAASTLCRVLVAIENDEKAAKLEFVKFQFIQFSKYCKYKCIALKKEMENPKPTSEPAPESTSDGEKPSCSIAIHEQAPVIAQLNKHAKFLVSGVFFLESRIFSSCI</sequence>
<gene>
    <name evidence="2" type="ORF">BdWA1_002741</name>
</gene>
<proteinExistence type="predicted"/>
<evidence type="ECO:0000313" key="3">
    <source>
        <dbReference type="Proteomes" id="UP001214638"/>
    </source>
</evidence>
<dbReference type="GeneID" id="94337038"/>
<organism evidence="2 3">
    <name type="scientific">Babesia duncani</name>
    <dbReference type="NCBI Taxonomy" id="323732"/>
    <lineage>
        <taxon>Eukaryota</taxon>
        <taxon>Sar</taxon>
        <taxon>Alveolata</taxon>
        <taxon>Apicomplexa</taxon>
        <taxon>Aconoidasida</taxon>
        <taxon>Piroplasmida</taxon>
        <taxon>Babesiidae</taxon>
        <taxon>Babesia</taxon>
    </lineage>
</organism>
<dbReference type="RefSeq" id="XP_067802983.1">
    <property type="nucleotide sequence ID" value="XM_067947761.1"/>
</dbReference>
<name>A0AAD9PJT2_9APIC</name>
<evidence type="ECO:0000313" key="2">
    <source>
        <dbReference type="EMBL" id="KAK2196141.1"/>
    </source>
</evidence>
<comment type="caution">
    <text evidence="2">The sequence shown here is derived from an EMBL/GenBank/DDBJ whole genome shotgun (WGS) entry which is preliminary data.</text>
</comment>
<dbReference type="AlphaFoldDB" id="A0AAD9PJT2"/>
<feature type="region of interest" description="Disordered" evidence="1">
    <location>
        <begin position="74"/>
        <end position="93"/>
    </location>
</feature>
<dbReference type="Proteomes" id="UP001214638">
    <property type="component" value="Unassembled WGS sequence"/>
</dbReference>